<evidence type="ECO:0000256" key="4">
    <source>
        <dbReference type="ARBA" id="ARBA00023268"/>
    </source>
</evidence>
<dbReference type="Gene3D" id="1.10.1200.10">
    <property type="entry name" value="ACP-like"/>
    <property type="match status" value="1"/>
</dbReference>
<dbReference type="SUPFAM" id="SSF47336">
    <property type="entry name" value="ACP-like"/>
    <property type="match status" value="1"/>
</dbReference>
<sequence>MAAQLGAGELARLERMGAKALTAESGLALFDRALATDAALLAPVRLDTAALRAQARTGAVPAVLRGLAPVAARRADAPTVSLRDQLAGVEEADRPQLVLDMVRTQVAAVLGHTSAAAVEPDRAFQEIGFDSLGAVELRNRLTQATGLRLAATLVFDYPTPAEIARLLLAEFGGIAAAEPPIEKELNKLEDMLSTVADTERRHVAERLRRLLSVVADDDEAESTAERIEAATSMDEVFQMIDAEFGEA</sequence>
<evidence type="ECO:0000256" key="1">
    <source>
        <dbReference type="ARBA" id="ARBA00022450"/>
    </source>
</evidence>
<dbReference type="InterPro" id="IPR050091">
    <property type="entry name" value="PKS_NRPS_Biosynth_Enz"/>
</dbReference>
<dbReference type="InterPro" id="IPR036736">
    <property type="entry name" value="ACP-like_sf"/>
</dbReference>
<dbReference type="SMART" id="SM00823">
    <property type="entry name" value="PKS_PP"/>
    <property type="match status" value="1"/>
</dbReference>
<name>A0ABS2UMQ3_9ACTN</name>
<accession>A0ABS2UMQ3</accession>
<dbReference type="InterPro" id="IPR020806">
    <property type="entry name" value="PKS_PP-bd"/>
</dbReference>
<evidence type="ECO:0000256" key="2">
    <source>
        <dbReference type="ARBA" id="ARBA00022553"/>
    </source>
</evidence>
<dbReference type="PROSITE" id="PS50075">
    <property type="entry name" value="CARRIER"/>
    <property type="match status" value="1"/>
</dbReference>
<protein>
    <recommendedName>
        <fullName evidence="5">Carrier domain-containing protein</fullName>
    </recommendedName>
</protein>
<evidence type="ECO:0000313" key="7">
    <source>
        <dbReference type="Proteomes" id="UP000664109"/>
    </source>
</evidence>
<dbReference type="SMART" id="SM01294">
    <property type="entry name" value="PKS_PP_betabranch"/>
    <property type="match status" value="1"/>
</dbReference>
<comment type="caution">
    <text evidence="6">The sequence shown here is derived from an EMBL/GenBank/DDBJ whole genome shotgun (WGS) entry which is preliminary data.</text>
</comment>
<dbReference type="Gene3D" id="3.40.50.720">
    <property type="entry name" value="NAD(P)-binding Rossmann-like Domain"/>
    <property type="match status" value="1"/>
</dbReference>
<keyword evidence="4" id="KW-0511">Multifunctional enzyme</keyword>
<dbReference type="InterPro" id="IPR009081">
    <property type="entry name" value="PP-bd_ACP"/>
</dbReference>
<feature type="domain" description="Carrier" evidence="5">
    <location>
        <begin position="96"/>
        <end position="171"/>
    </location>
</feature>
<dbReference type="PANTHER" id="PTHR43775">
    <property type="entry name" value="FATTY ACID SYNTHASE"/>
    <property type="match status" value="1"/>
</dbReference>
<dbReference type="PANTHER" id="PTHR43775:SF51">
    <property type="entry name" value="INACTIVE PHENOLPHTHIOCEROL SYNTHESIS POLYKETIDE SYNTHASE TYPE I PKS1-RELATED"/>
    <property type="match status" value="1"/>
</dbReference>
<keyword evidence="2" id="KW-0597">Phosphoprotein</keyword>
<dbReference type="InterPro" id="IPR006162">
    <property type="entry name" value="Ppantetheine_attach_site"/>
</dbReference>
<evidence type="ECO:0000313" key="6">
    <source>
        <dbReference type="EMBL" id="MBM9618823.1"/>
    </source>
</evidence>
<keyword evidence="7" id="KW-1185">Reference proteome</keyword>
<reference evidence="6 7" key="1">
    <citation type="journal article" date="2016" name="Arch. Microbiol.">
        <title>Streptomyces zhihengii sp. nov., isolated from rhizospheric soil of Psammosilene tunicoides.</title>
        <authorList>
            <person name="Huang M.J."/>
            <person name="Fei J.J."/>
            <person name="Salam N."/>
            <person name="Kim C.J."/>
            <person name="Hozzein W.N."/>
            <person name="Xiao M."/>
            <person name="Huang H.Q."/>
            <person name="Li W.J."/>
        </authorList>
    </citation>
    <scope>NUCLEOTIDE SEQUENCE [LARGE SCALE GENOMIC DNA]</scope>
    <source>
        <strain evidence="6 7">YIM T102</strain>
    </source>
</reference>
<organism evidence="6 7">
    <name type="scientific">Streptomyces zhihengii</name>
    <dbReference type="NCBI Taxonomy" id="1818004"/>
    <lineage>
        <taxon>Bacteria</taxon>
        <taxon>Bacillati</taxon>
        <taxon>Actinomycetota</taxon>
        <taxon>Actinomycetes</taxon>
        <taxon>Kitasatosporales</taxon>
        <taxon>Streptomycetaceae</taxon>
        <taxon>Streptomyces</taxon>
    </lineage>
</organism>
<evidence type="ECO:0000259" key="5">
    <source>
        <dbReference type="PROSITE" id="PS50075"/>
    </source>
</evidence>
<gene>
    <name evidence="6" type="ORF">JE024_08760</name>
</gene>
<keyword evidence="3" id="KW-0808">Transferase</keyword>
<dbReference type="Pfam" id="PF00550">
    <property type="entry name" value="PP-binding"/>
    <property type="match status" value="1"/>
</dbReference>
<proteinExistence type="predicted"/>
<dbReference type="Proteomes" id="UP000664109">
    <property type="component" value="Unassembled WGS sequence"/>
</dbReference>
<dbReference type="EMBL" id="JAFEJA010000001">
    <property type="protein sequence ID" value="MBM9618823.1"/>
    <property type="molecule type" value="Genomic_DNA"/>
</dbReference>
<keyword evidence="1" id="KW-0596">Phosphopantetheine</keyword>
<evidence type="ECO:0000256" key="3">
    <source>
        <dbReference type="ARBA" id="ARBA00022679"/>
    </source>
</evidence>
<dbReference type="PROSITE" id="PS00012">
    <property type="entry name" value="PHOSPHOPANTETHEINE"/>
    <property type="match status" value="1"/>
</dbReference>